<dbReference type="Proteomes" id="UP001595921">
    <property type="component" value="Unassembled WGS sequence"/>
</dbReference>
<dbReference type="AlphaFoldDB" id="A0ABD5PEE9"/>
<dbReference type="PANTHER" id="PTHR31616:SF0">
    <property type="entry name" value="GLUCAN 1,4-ALPHA-GLUCOSIDASE"/>
    <property type="match status" value="1"/>
</dbReference>
<dbReference type="RefSeq" id="WP_267622974.1">
    <property type="nucleotide sequence ID" value="NZ_JAODIW010000006.1"/>
</dbReference>
<name>A0ABD5PEE9_9EURY</name>
<reference evidence="3 4" key="1">
    <citation type="journal article" date="2019" name="Int. J. Syst. Evol. Microbiol.">
        <title>The Global Catalogue of Microorganisms (GCM) 10K type strain sequencing project: providing services to taxonomists for standard genome sequencing and annotation.</title>
        <authorList>
            <consortium name="The Broad Institute Genomics Platform"/>
            <consortium name="The Broad Institute Genome Sequencing Center for Infectious Disease"/>
            <person name="Wu L."/>
            <person name="Ma J."/>
        </authorList>
    </citation>
    <scope>NUCLEOTIDE SEQUENCE [LARGE SCALE GENOMIC DNA]</scope>
    <source>
        <strain evidence="3 4">CGMCC 1.12553</strain>
    </source>
</reference>
<gene>
    <name evidence="3" type="ORF">ACFO0N_14460</name>
</gene>
<feature type="compositionally biased region" description="Basic and acidic residues" evidence="2">
    <location>
        <begin position="140"/>
        <end position="151"/>
    </location>
</feature>
<evidence type="ECO:0000313" key="3">
    <source>
        <dbReference type="EMBL" id="MFC4359146.1"/>
    </source>
</evidence>
<organism evidence="3 4">
    <name type="scientific">Halobium salinum</name>
    <dbReference type="NCBI Taxonomy" id="1364940"/>
    <lineage>
        <taxon>Archaea</taxon>
        <taxon>Methanobacteriati</taxon>
        <taxon>Methanobacteriota</taxon>
        <taxon>Stenosarchaea group</taxon>
        <taxon>Halobacteria</taxon>
        <taxon>Halobacteriales</taxon>
        <taxon>Haloferacaceae</taxon>
        <taxon>Halobium</taxon>
    </lineage>
</organism>
<evidence type="ECO:0000256" key="2">
    <source>
        <dbReference type="SAM" id="MobiDB-lite"/>
    </source>
</evidence>
<dbReference type="Gene3D" id="1.50.10.10">
    <property type="match status" value="1"/>
</dbReference>
<feature type="region of interest" description="Disordered" evidence="2">
    <location>
        <begin position="111"/>
        <end position="151"/>
    </location>
</feature>
<dbReference type="InterPro" id="IPR012341">
    <property type="entry name" value="6hp_glycosidase-like_sf"/>
</dbReference>
<evidence type="ECO:0000313" key="4">
    <source>
        <dbReference type="Proteomes" id="UP001595921"/>
    </source>
</evidence>
<accession>A0ABD5PEE9</accession>
<sequence length="809" mass="87510">MVLRTLRDRLASHLPPVRLDQAPEFWGPTDINAQSGNGRLSVALNRTGTVTVLRWPRPSYYDHVTHHTTHRDAPRFGAHPNEGSFLGLRVTTVGDAADADVATDITDAADATDASNTTDAEDSADAGTAGGTKAGTDAETETHWLRDWPTEQRYADERSDAVVTTHRHDGLGLCVRIGDVVAADADALVREVTVERRADSPVIAASLVVFANLDLVVSKRPLSPTQDLYRRLTERTRARYHPDLDAVVFSKAGVDRSTDDASSVAIAVGFGDPSGTTRGFEDQSADDPSTADPLSDDPPSDEPSSYHVGADERRSARAGDPVDAYRAASAGALPGGRFHEGKTTAALARPLVFAVDGEGPGDDGHDRAGKRPSAAATATATVRYAAATTADAAGDLLDANRRRSPADLRAAKRAWFDDRLGDAPMPATDDPVVTAVAWRGLVTLVTNYDPESGAVVASIATRSPYALDWPRDGAFCNHVLDRIGRSDWARKRNRWYASLQERSGRHLLGAALVPAGTWAMNYYGDGVTGGPIPWEIDQTGLAVWALWDHYRTTGGVEYLREVYPAIRRAAEFLGGYRDPTTGLPRAAHEDDNLVHSRTVVGASSVWLALDSAVRAARALGEEEDVTRFGRRRDELAAAIETHLWSPGDGAYSRTGSLLHRLFDHPRVPEVVRALPILPGTRGVPTLSWPADYADADDPRMARHLDHVWETVAPSFAEPAAGRRRFGMYESKALVALAKAWRDDPERMARVCEGVRWIAHEHATSDTHVLGEGWLLEDGDVVSVVSQPHTFTGLLFYYAALEAFPPADGS</sequence>
<dbReference type="EMBL" id="JBHSDS010000008">
    <property type="protein sequence ID" value="MFC4359146.1"/>
    <property type="molecule type" value="Genomic_DNA"/>
</dbReference>
<comment type="similarity">
    <text evidence="1">Belongs to the glycosyl hydrolase 15 family.</text>
</comment>
<protein>
    <submittedName>
        <fullName evidence="3">Uncharacterized protein</fullName>
    </submittedName>
</protein>
<feature type="region of interest" description="Disordered" evidence="2">
    <location>
        <begin position="356"/>
        <end position="375"/>
    </location>
</feature>
<proteinExistence type="inferred from homology"/>
<dbReference type="SUPFAM" id="SSF48208">
    <property type="entry name" value="Six-hairpin glycosidases"/>
    <property type="match status" value="1"/>
</dbReference>
<dbReference type="PANTHER" id="PTHR31616">
    <property type="entry name" value="TREHALASE"/>
    <property type="match status" value="1"/>
</dbReference>
<feature type="region of interest" description="Disordered" evidence="2">
    <location>
        <begin position="272"/>
        <end position="322"/>
    </location>
</feature>
<dbReference type="InterPro" id="IPR008928">
    <property type="entry name" value="6-hairpin_glycosidase_sf"/>
</dbReference>
<comment type="caution">
    <text evidence="3">The sequence shown here is derived from an EMBL/GenBank/DDBJ whole genome shotgun (WGS) entry which is preliminary data.</text>
</comment>
<keyword evidence="4" id="KW-1185">Reference proteome</keyword>
<evidence type="ECO:0000256" key="1">
    <source>
        <dbReference type="ARBA" id="ARBA00006188"/>
    </source>
</evidence>